<dbReference type="InterPro" id="IPR043202">
    <property type="entry name" value="Band-7_stomatin-like"/>
</dbReference>
<gene>
    <name evidence="4" type="ORF">K7432_004878</name>
</gene>
<evidence type="ECO:0000256" key="1">
    <source>
        <dbReference type="ARBA" id="ARBA00008164"/>
    </source>
</evidence>
<dbReference type="Pfam" id="PF01145">
    <property type="entry name" value="Band_7"/>
    <property type="match status" value="1"/>
</dbReference>
<sequence>MSIPIKNYGSTSATTEEPQPFSMRRSFANEAPADEPQGFYYWWMNGLGNLLGSLGTVPGLFCFPNPYEQISQGHVGLVSKFGKVYKTTDPGLVRVNPFTEELIQVDVKIQIAAIPNIRITTKDNVSIILESVIYYHIVDPYQATFGISNVRQALVERTQTTLRGVLGTRVLQDCIENRETIANDIRNMIDVPARAWGVTVESILIKDLEFSKDLQESLSSAATQKRIGEAKVIAAQAEVDSAKLMREAAEILNIPAAMQIRYLETLQAMSKHGSTKIIFMPTSENPDKNPAINPANYNNIANM</sequence>
<dbReference type="Gene3D" id="3.30.479.30">
    <property type="entry name" value="Band 7 domain"/>
    <property type="match status" value="1"/>
</dbReference>
<evidence type="ECO:0000259" key="3">
    <source>
        <dbReference type="SMART" id="SM00244"/>
    </source>
</evidence>
<reference evidence="4 5" key="1">
    <citation type="submission" date="2023-04" db="EMBL/GenBank/DDBJ databases">
        <title>Genome of Basidiobolus ranarum AG-B5.</title>
        <authorList>
            <person name="Stajich J.E."/>
            <person name="Carter-House D."/>
            <person name="Gryganskyi A."/>
        </authorList>
    </citation>
    <scope>NUCLEOTIDE SEQUENCE [LARGE SCALE GENOMIC DNA]</scope>
    <source>
        <strain evidence="4 5">AG-B5</strain>
    </source>
</reference>
<keyword evidence="5" id="KW-1185">Reference proteome</keyword>
<feature type="region of interest" description="Disordered" evidence="2">
    <location>
        <begin position="1"/>
        <end position="21"/>
    </location>
</feature>
<evidence type="ECO:0000313" key="5">
    <source>
        <dbReference type="Proteomes" id="UP001479436"/>
    </source>
</evidence>
<dbReference type="SUPFAM" id="SSF117892">
    <property type="entry name" value="Band 7/SPFH domain"/>
    <property type="match status" value="1"/>
</dbReference>
<dbReference type="EMBL" id="JASJQH010007053">
    <property type="protein sequence ID" value="KAK9719343.1"/>
    <property type="molecule type" value="Genomic_DNA"/>
</dbReference>
<protein>
    <recommendedName>
        <fullName evidence="3">Band 7 domain-containing protein</fullName>
    </recommendedName>
</protein>
<proteinExistence type="inferred from homology"/>
<dbReference type="CDD" id="cd13437">
    <property type="entry name" value="SPFH_alloslipin"/>
    <property type="match status" value="1"/>
</dbReference>
<dbReference type="SMART" id="SM00244">
    <property type="entry name" value="PHB"/>
    <property type="match status" value="1"/>
</dbReference>
<evidence type="ECO:0000313" key="4">
    <source>
        <dbReference type="EMBL" id="KAK9719343.1"/>
    </source>
</evidence>
<dbReference type="Proteomes" id="UP001479436">
    <property type="component" value="Unassembled WGS sequence"/>
</dbReference>
<dbReference type="InterPro" id="IPR001972">
    <property type="entry name" value="Stomatin_HflK_fam"/>
</dbReference>
<dbReference type="Gene3D" id="6.10.250.2090">
    <property type="match status" value="1"/>
</dbReference>
<name>A0ABR2W482_9FUNG</name>
<comment type="similarity">
    <text evidence="1">Belongs to the band 7/mec-2 family.</text>
</comment>
<dbReference type="InterPro" id="IPR001107">
    <property type="entry name" value="Band_7"/>
</dbReference>
<dbReference type="PRINTS" id="PR00721">
    <property type="entry name" value="STOMATIN"/>
</dbReference>
<organism evidence="4 5">
    <name type="scientific">Basidiobolus ranarum</name>
    <dbReference type="NCBI Taxonomy" id="34480"/>
    <lineage>
        <taxon>Eukaryota</taxon>
        <taxon>Fungi</taxon>
        <taxon>Fungi incertae sedis</taxon>
        <taxon>Zoopagomycota</taxon>
        <taxon>Entomophthoromycotina</taxon>
        <taxon>Basidiobolomycetes</taxon>
        <taxon>Basidiobolales</taxon>
        <taxon>Basidiobolaceae</taxon>
        <taxon>Basidiobolus</taxon>
    </lineage>
</organism>
<feature type="domain" description="Band 7" evidence="3">
    <location>
        <begin position="65"/>
        <end position="222"/>
    </location>
</feature>
<dbReference type="PANTHER" id="PTHR10264">
    <property type="entry name" value="BAND 7 PROTEIN-RELATED"/>
    <property type="match status" value="1"/>
</dbReference>
<dbReference type="InterPro" id="IPR036013">
    <property type="entry name" value="Band_7/SPFH_dom_sf"/>
</dbReference>
<accession>A0ABR2W482</accession>
<evidence type="ECO:0000256" key="2">
    <source>
        <dbReference type="SAM" id="MobiDB-lite"/>
    </source>
</evidence>
<comment type="caution">
    <text evidence="4">The sequence shown here is derived from an EMBL/GenBank/DDBJ whole genome shotgun (WGS) entry which is preliminary data.</text>
</comment>
<dbReference type="PANTHER" id="PTHR10264:SF19">
    <property type="entry name" value="AT06885P-RELATED"/>
    <property type="match status" value="1"/>
</dbReference>
<feature type="compositionally biased region" description="Polar residues" evidence="2">
    <location>
        <begin position="8"/>
        <end position="17"/>
    </location>
</feature>